<accession>A0A8H5XAU5</accession>
<organism evidence="1 2">
    <name type="scientific">Fusarium circinatum</name>
    <name type="common">Pitch canker fungus</name>
    <name type="synonym">Gibberella circinata</name>
    <dbReference type="NCBI Taxonomy" id="48490"/>
    <lineage>
        <taxon>Eukaryota</taxon>
        <taxon>Fungi</taxon>
        <taxon>Dikarya</taxon>
        <taxon>Ascomycota</taxon>
        <taxon>Pezizomycotina</taxon>
        <taxon>Sordariomycetes</taxon>
        <taxon>Hypocreomycetidae</taxon>
        <taxon>Hypocreales</taxon>
        <taxon>Nectriaceae</taxon>
        <taxon>Fusarium</taxon>
        <taxon>Fusarium fujikuroi species complex</taxon>
    </lineage>
</organism>
<dbReference type="Proteomes" id="UP000572754">
    <property type="component" value="Unassembled WGS sequence"/>
</dbReference>
<reference evidence="2" key="1">
    <citation type="journal article" date="2020" name="BMC Genomics">
        <title>Correction to: Identification and distribution of gene clusters required for synthesis of sphingolipid metabolism inhibitors in diverse species of the filamentous fungus Fusarium.</title>
        <authorList>
            <person name="Kim H.S."/>
            <person name="Lohmar J.M."/>
            <person name="Busman M."/>
            <person name="Brown D.W."/>
            <person name="Naumann T.A."/>
            <person name="Divon H.H."/>
            <person name="Lysoe E."/>
            <person name="Uhlig S."/>
            <person name="Proctor R.H."/>
        </authorList>
    </citation>
    <scope>NUCLEOTIDE SEQUENCE [LARGE SCALE GENOMIC DNA]</scope>
    <source>
        <strain evidence="2">NRRL 25331</strain>
    </source>
</reference>
<gene>
    <name evidence="1" type="ORF">FCIRC_874</name>
</gene>
<dbReference type="EMBL" id="JAAQPE010000031">
    <property type="protein sequence ID" value="KAF5690421.1"/>
    <property type="molecule type" value="Genomic_DNA"/>
</dbReference>
<name>A0A8H5XAU5_FUSCI</name>
<proteinExistence type="predicted"/>
<reference evidence="1 2" key="2">
    <citation type="submission" date="2020-05" db="EMBL/GenBank/DDBJ databases">
        <title>Identification and distribution of gene clusters putatively required for synthesis of sphingolipid metabolism inhibitors in phylogenetically diverse species of the filamentous fungus Fusarium.</title>
        <authorList>
            <person name="Kim H.-S."/>
            <person name="Busman M."/>
            <person name="Brown D.W."/>
            <person name="Divon H."/>
            <person name="Uhlig S."/>
            <person name="Proctor R.H."/>
        </authorList>
    </citation>
    <scope>NUCLEOTIDE SEQUENCE [LARGE SCALE GENOMIC DNA]</scope>
    <source>
        <strain evidence="1 2">NRRL 25331</strain>
    </source>
</reference>
<comment type="caution">
    <text evidence="1">The sequence shown here is derived from an EMBL/GenBank/DDBJ whole genome shotgun (WGS) entry which is preliminary data.</text>
</comment>
<dbReference type="AlphaFoldDB" id="A0A8H5XAU5"/>
<evidence type="ECO:0008006" key="3">
    <source>
        <dbReference type="Google" id="ProtNLM"/>
    </source>
</evidence>
<dbReference type="Gene3D" id="3.80.10.10">
    <property type="entry name" value="Ribonuclease Inhibitor"/>
    <property type="match status" value="1"/>
</dbReference>
<dbReference type="InterPro" id="IPR032675">
    <property type="entry name" value="LRR_dom_sf"/>
</dbReference>
<dbReference type="SUPFAM" id="SSF52047">
    <property type="entry name" value="RNI-like"/>
    <property type="match status" value="1"/>
</dbReference>
<sequence length="534" mass="61721">MPIAVVLEKTDPREPSITRSLVTLTNTLCTISEQRCYDQDAQRRALAAIDVCRRKIRPRPLFVQKPEIKRRESNCLTESQTDMVSRLPTELYIMIINYIVDDKHGKSPEQMKVRARTLQSLASTCRIFQILCEEYLYTNPRSQRLWKNKESQWLLCVALAVEPRRAQAVRLLRCELWLGYFQYQPWLETLELCTNQTHLELAWRHRIARFIMQGMDMGFFLAACPKVTEFKYEAGFDFPSDGLLTATPEQMARFSQQYGNFAKQLCHLEVSGSFECIRDILHYDYANLKSCTLDMDDDGDEGNMFQELSRHTPGVERLRIEHTENISLQDLEIGCKAWGKTLRSLDINSLSIRNPEDDILAHVLPHLTTLEELCLGPRLEVRLSDIHAIAKPDAPRLKAFRWEVDEAMFRGPFANSGTVNHAIIDILTAHSETLSTFIVDQEFDFWNFGTDIFKHLHKAKSLESLRVPLHDIPTKEEIQGLITACPKLGKSDARLVVVREFLTECTLRTINYKEDNLEVVESSWGSVRHPMRWT</sequence>
<evidence type="ECO:0000313" key="2">
    <source>
        <dbReference type="Proteomes" id="UP000572754"/>
    </source>
</evidence>
<keyword evidence="2" id="KW-1185">Reference proteome</keyword>
<evidence type="ECO:0000313" key="1">
    <source>
        <dbReference type="EMBL" id="KAF5690421.1"/>
    </source>
</evidence>
<protein>
    <recommendedName>
        <fullName evidence="3">F-box domain-containing protein</fullName>
    </recommendedName>
</protein>